<evidence type="ECO:0000313" key="2">
    <source>
        <dbReference type="Proteomes" id="UP001151760"/>
    </source>
</evidence>
<organism evidence="1 2">
    <name type="scientific">Tanacetum coccineum</name>
    <dbReference type="NCBI Taxonomy" id="301880"/>
    <lineage>
        <taxon>Eukaryota</taxon>
        <taxon>Viridiplantae</taxon>
        <taxon>Streptophyta</taxon>
        <taxon>Embryophyta</taxon>
        <taxon>Tracheophyta</taxon>
        <taxon>Spermatophyta</taxon>
        <taxon>Magnoliopsida</taxon>
        <taxon>eudicotyledons</taxon>
        <taxon>Gunneridae</taxon>
        <taxon>Pentapetalae</taxon>
        <taxon>asterids</taxon>
        <taxon>campanulids</taxon>
        <taxon>Asterales</taxon>
        <taxon>Asteraceae</taxon>
        <taxon>Asteroideae</taxon>
        <taxon>Anthemideae</taxon>
        <taxon>Anthemidinae</taxon>
        <taxon>Tanacetum</taxon>
    </lineage>
</organism>
<proteinExistence type="predicted"/>
<accession>A0ABQ4ZMQ8</accession>
<name>A0ABQ4ZMQ8_9ASTR</name>
<comment type="caution">
    <text evidence="1">The sequence shown here is derived from an EMBL/GenBank/DDBJ whole genome shotgun (WGS) entry which is preliminary data.</text>
</comment>
<gene>
    <name evidence="1" type="ORF">Tco_0773222</name>
</gene>
<sequence length="297" mass="33811">MIVERRQSHDIEVAYMGNDPYFGYSYSEVPSDQSYRRHLFIQICLLITQISENTITMGTKDHHLNNIIVNSLDQFFHKGCNYMSQALFVTTDAFLTDVEPKTYKDALTQACWMEANAEELNEYSKRLLKYGSSYPRPGILPMVRNPTGEDKEREAVDSPHFVGTVNRGTMVSMDSSIASKAFPGCGFAVQKSAAISSTEDEYIALSAVISADVPEIYMQEFWVTVTRHHSSLRFKLDGKSHTVNVDNFRDMLKICPKLPSQKFEEPLLEEDILSFIRDLGHTSEIKFLSDVNVNHMH</sequence>
<dbReference type="EMBL" id="BQNB010011439">
    <property type="protein sequence ID" value="GJS90586.1"/>
    <property type="molecule type" value="Genomic_DNA"/>
</dbReference>
<reference evidence="1" key="2">
    <citation type="submission" date="2022-01" db="EMBL/GenBank/DDBJ databases">
        <authorList>
            <person name="Yamashiro T."/>
            <person name="Shiraishi A."/>
            <person name="Satake H."/>
            <person name="Nakayama K."/>
        </authorList>
    </citation>
    <scope>NUCLEOTIDE SEQUENCE</scope>
</reference>
<keyword evidence="2" id="KW-1185">Reference proteome</keyword>
<evidence type="ECO:0000313" key="1">
    <source>
        <dbReference type="EMBL" id="GJS90586.1"/>
    </source>
</evidence>
<protein>
    <submittedName>
        <fullName evidence="1">Uncharacterized protein</fullName>
    </submittedName>
</protein>
<dbReference type="Proteomes" id="UP001151760">
    <property type="component" value="Unassembled WGS sequence"/>
</dbReference>
<reference evidence="1" key="1">
    <citation type="journal article" date="2022" name="Int. J. Mol. Sci.">
        <title>Draft Genome of Tanacetum Coccineum: Genomic Comparison of Closely Related Tanacetum-Family Plants.</title>
        <authorList>
            <person name="Yamashiro T."/>
            <person name="Shiraishi A."/>
            <person name="Nakayama K."/>
            <person name="Satake H."/>
        </authorList>
    </citation>
    <scope>NUCLEOTIDE SEQUENCE</scope>
</reference>